<keyword evidence="4 11" id="KW-0808">Transferase</keyword>
<evidence type="ECO:0000256" key="10">
    <source>
        <dbReference type="ARBA" id="ARBA00049244"/>
    </source>
</evidence>
<protein>
    <recommendedName>
        <fullName evidence="11">Error-prone DNA polymerase</fullName>
        <ecNumber evidence="11">2.7.7.7</ecNumber>
    </recommendedName>
</protein>
<dbReference type="GO" id="GO:0003676">
    <property type="term" value="F:nucleic acid binding"/>
    <property type="evidence" value="ECO:0007669"/>
    <property type="project" value="InterPro"/>
</dbReference>
<comment type="similarity">
    <text evidence="2 11">Belongs to the DNA polymerase type-C family. DnaE2 subfamily.</text>
</comment>
<dbReference type="Gene3D" id="3.20.20.140">
    <property type="entry name" value="Metal-dependent hydrolases"/>
    <property type="match status" value="1"/>
</dbReference>
<evidence type="ECO:0000259" key="12">
    <source>
        <dbReference type="SMART" id="SM00481"/>
    </source>
</evidence>
<evidence type="ECO:0000256" key="8">
    <source>
        <dbReference type="ARBA" id="ARBA00022932"/>
    </source>
</evidence>
<dbReference type="EC" id="2.7.7.7" evidence="11"/>
<dbReference type="CDD" id="cd07434">
    <property type="entry name" value="PHP_PolIIIA_DnaE2"/>
    <property type="match status" value="1"/>
</dbReference>
<evidence type="ECO:0000256" key="9">
    <source>
        <dbReference type="ARBA" id="ARBA00023204"/>
    </source>
</evidence>
<dbReference type="GO" id="GO:0005737">
    <property type="term" value="C:cytoplasm"/>
    <property type="evidence" value="ECO:0007669"/>
    <property type="project" value="UniProtKB-SubCell"/>
</dbReference>
<evidence type="ECO:0000256" key="2">
    <source>
        <dbReference type="ARBA" id="ARBA00007391"/>
    </source>
</evidence>
<dbReference type="Pfam" id="PF14579">
    <property type="entry name" value="HHH_6"/>
    <property type="match status" value="1"/>
</dbReference>
<dbReference type="InterPro" id="IPR004365">
    <property type="entry name" value="NA-bd_OB_tRNA"/>
</dbReference>
<dbReference type="SUPFAM" id="SSF89550">
    <property type="entry name" value="PHP domain-like"/>
    <property type="match status" value="1"/>
</dbReference>
<dbReference type="NCBIfam" id="TIGR00594">
    <property type="entry name" value="polc"/>
    <property type="match status" value="1"/>
</dbReference>
<dbReference type="InterPro" id="IPR029460">
    <property type="entry name" value="DNAPol_HHH"/>
</dbReference>
<dbReference type="NCBIfam" id="NF004225">
    <property type="entry name" value="PRK05672.1"/>
    <property type="match status" value="1"/>
</dbReference>
<dbReference type="OrthoDB" id="9803237at2"/>
<keyword evidence="7 11" id="KW-0227">DNA damage</keyword>
<evidence type="ECO:0000256" key="3">
    <source>
        <dbReference type="ARBA" id="ARBA00022490"/>
    </source>
</evidence>
<dbReference type="InterPro" id="IPR003141">
    <property type="entry name" value="Pol/His_phosphatase_N"/>
</dbReference>
<comment type="subcellular location">
    <subcellularLocation>
        <location evidence="1 11">Cytoplasm</location>
    </subcellularLocation>
</comment>
<reference evidence="13 14" key="1">
    <citation type="journal article" date="2012" name="J. Bacteriol.">
        <title>Genome Sequence of n-Alkane-Degrading Hydrocarboniphaga effusa Strain AP103T (ATCC BAA-332T).</title>
        <authorList>
            <person name="Chang H.K."/>
            <person name="Zylstra G.J."/>
            <person name="Chae J.C."/>
        </authorList>
    </citation>
    <scope>NUCLEOTIDE SEQUENCE [LARGE SCALE GENOMIC DNA]</scope>
    <source>
        <strain evidence="13 14">AP103</strain>
    </source>
</reference>
<dbReference type="Pfam" id="PF02811">
    <property type="entry name" value="PHP"/>
    <property type="match status" value="1"/>
</dbReference>
<comment type="function">
    <text evidence="11">DNA polymerase involved in damage-induced mutagenesis and translesion synthesis (TLS). It is not the major replicative DNA polymerase.</text>
</comment>
<dbReference type="Gene3D" id="1.10.10.1600">
    <property type="entry name" value="Bacterial DNA polymerase III alpha subunit, thumb domain"/>
    <property type="match status" value="1"/>
</dbReference>
<dbReference type="GO" id="GO:0006260">
    <property type="term" value="P:DNA replication"/>
    <property type="evidence" value="ECO:0007669"/>
    <property type="project" value="UniProtKB-KW"/>
</dbReference>
<dbReference type="InterPro" id="IPR041931">
    <property type="entry name" value="DNA_pol3_alpha_thumb_dom"/>
</dbReference>
<comment type="catalytic activity">
    <reaction evidence="10 11">
        <text>DNA(n) + a 2'-deoxyribonucleoside 5'-triphosphate = DNA(n+1) + diphosphate</text>
        <dbReference type="Rhea" id="RHEA:22508"/>
        <dbReference type="Rhea" id="RHEA-COMP:17339"/>
        <dbReference type="Rhea" id="RHEA-COMP:17340"/>
        <dbReference type="ChEBI" id="CHEBI:33019"/>
        <dbReference type="ChEBI" id="CHEBI:61560"/>
        <dbReference type="ChEBI" id="CHEBI:173112"/>
        <dbReference type="EC" id="2.7.7.7"/>
    </reaction>
</comment>
<dbReference type="InterPro" id="IPR011708">
    <property type="entry name" value="DNA_pol3_alpha_NTPase_dom"/>
</dbReference>
<evidence type="ECO:0000256" key="11">
    <source>
        <dbReference type="HAMAP-Rule" id="MF_01902"/>
    </source>
</evidence>
<keyword evidence="5 11" id="KW-0548">Nucleotidyltransferase</keyword>
<keyword evidence="6 11" id="KW-0235">DNA replication</keyword>
<proteinExistence type="inferred from homology"/>
<evidence type="ECO:0000313" key="13">
    <source>
        <dbReference type="EMBL" id="EIT68450.1"/>
    </source>
</evidence>
<keyword evidence="9 11" id="KW-0234">DNA repair</keyword>
<keyword evidence="14" id="KW-1185">Reference proteome</keyword>
<dbReference type="GO" id="GO:0006281">
    <property type="term" value="P:DNA repair"/>
    <property type="evidence" value="ECO:0007669"/>
    <property type="project" value="UniProtKB-UniRule"/>
</dbReference>
<organism evidence="13 14">
    <name type="scientific">Hydrocarboniphaga effusa AP103</name>
    <dbReference type="NCBI Taxonomy" id="1172194"/>
    <lineage>
        <taxon>Bacteria</taxon>
        <taxon>Pseudomonadati</taxon>
        <taxon>Pseudomonadota</taxon>
        <taxon>Gammaproteobacteria</taxon>
        <taxon>Nevskiales</taxon>
        <taxon>Nevskiaceae</taxon>
        <taxon>Hydrocarboniphaga</taxon>
    </lineage>
</organism>
<evidence type="ECO:0000256" key="6">
    <source>
        <dbReference type="ARBA" id="ARBA00022705"/>
    </source>
</evidence>
<evidence type="ECO:0000256" key="4">
    <source>
        <dbReference type="ARBA" id="ARBA00022679"/>
    </source>
</evidence>
<dbReference type="Pfam" id="PF01336">
    <property type="entry name" value="tRNA_anti-codon"/>
    <property type="match status" value="1"/>
</dbReference>
<name>I8T3H9_9GAMM</name>
<dbReference type="Pfam" id="PF07733">
    <property type="entry name" value="DNA_pol3_alpha"/>
    <property type="match status" value="1"/>
</dbReference>
<dbReference type="RefSeq" id="WP_007186582.1">
    <property type="nucleotide sequence ID" value="NZ_AKGD01000003.1"/>
</dbReference>
<dbReference type="PANTHER" id="PTHR32294">
    <property type="entry name" value="DNA POLYMERASE III SUBUNIT ALPHA"/>
    <property type="match status" value="1"/>
</dbReference>
<comment type="caution">
    <text evidence="13">The sequence shown here is derived from an EMBL/GenBank/DDBJ whole genome shotgun (WGS) entry which is preliminary data.</text>
</comment>
<dbReference type="InterPro" id="IPR004013">
    <property type="entry name" value="PHP_dom"/>
</dbReference>
<evidence type="ECO:0000313" key="14">
    <source>
        <dbReference type="Proteomes" id="UP000003704"/>
    </source>
</evidence>
<keyword evidence="3 11" id="KW-0963">Cytoplasm</keyword>
<dbReference type="InterPro" id="IPR023073">
    <property type="entry name" value="DnaE2"/>
</dbReference>
<dbReference type="PANTHER" id="PTHR32294:SF4">
    <property type="entry name" value="ERROR-PRONE DNA POLYMERASE"/>
    <property type="match status" value="1"/>
</dbReference>
<dbReference type="SMART" id="SM00481">
    <property type="entry name" value="POLIIIAc"/>
    <property type="match status" value="1"/>
</dbReference>
<evidence type="ECO:0000256" key="5">
    <source>
        <dbReference type="ARBA" id="ARBA00022695"/>
    </source>
</evidence>
<feature type="domain" description="Polymerase/histidinol phosphatase N-terminal" evidence="12">
    <location>
        <begin position="8"/>
        <end position="100"/>
    </location>
</feature>
<evidence type="ECO:0000256" key="7">
    <source>
        <dbReference type="ARBA" id="ARBA00022763"/>
    </source>
</evidence>
<dbReference type="HAMAP" id="MF_01902">
    <property type="entry name" value="DNApol_error_prone"/>
    <property type="match status" value="1"/>
</dbReference>
<dbReference type="GO" id="GO:0003887">
    <property type="term" value="F:DNA-directed DNA polymerase activity"/>
    <property type="evidence" value="ECO:0007669"/>
    <property type="project" value="UniProtKB-UniRule"/>
</dbReference>
<accession>I8T3H9</accession>
<dbReference type="EMBL" id="AKGD01000003">
    <property type="protein sequence ID" value="EIT68450.1"/>
    <property type="molecule type" value="Genomic_DNA"/>
</dbReference>
<dbReference type="GO" id="GO:0008408">
    <property type="term" value="F:3'-5' exonuclease activity"/>
    <property type="evidence" value="ECO:0007669"/>
    <property type="project" value="InterPro"/>
</dbReference>
<gene>
    <name evidence="11" type="primary">dnaE2</name>
    <name evidence="13" type="ORF">WQQ_36450</name>
</gene>
<evidence type="ECO:0000256" key="1">
    <source>
        <dbReference type="ARBA" id="ARBA00004496"/>
    </source>
</evidence>
<dbReference type="Proteomes" id="UP000003704">
    <property type="component" value="Unassembled WGS sequence"/>
</dbReference>
<dbReference type="InterPro" id="IPR016195">
    <property type="entry name" value="Pol/histidinol_Pase-like"/>
</dbReference>
<dbReference type="InterPro" id="IPR040982">
    <property type="entry name" value="DNA_pol3_finger"/>
</dbReference>
<keyword evidence="8 11" id="KW-0239">DNA-directed DNA polymerase</keyword>
<dbReference type="Gene3D" id="1.10.150.870">
    <property type="match status" value="1"/>
</dbReference>
<sequence>MSPPAAYAELHCLSNFSFQRGASHADELVTRAARLGYAAIAITDECSLAGIVRARDAIRSYVEQREKAISEATPSTLDELHRQWPPEPALIVGAEFHLRDGPSFVLLAPDIEAYSQISRLITRGRQTQPKGRYELHRRDCDALDRCLALWLADEHSTNEHGHWLAERTTQTWLAVELHRGPDDAALLAHRQQLAQASGLGCVAAGGVLFHDRARKMLHDVLTAVRIGKPVSECGKALLPNAERRLRSLDELLTLYPRAMLNETLRIAGRCRFDLKQIRYDYPSELVPQGHDATSYLRALTERGMRRRWPQGASRAVRDQIDKELALIAELQYEAFFLTVEDIVREANARGILCQGRGSAANSAVCYALGVTSVNPAEEQLLFERFLSKERNEPPDIDVDFEHERREEIIQYVFKKYGRHRCALAATVISYRTRSALRDVGRALGMEPEDIDRVSKALAWWDKKEELANRLVEQGFDPEATRLQHWLRLTSELTGFPRHLSQHVGGFVISQRPLDELVPIENAAMPGRQVIQWDKDDLESLGLLKVDVLALGMLTALRKCFDLVEGFDPAKRYTVANIPRDDEPTYEMIRQAKTIGVFQIESRAQQSMLPRLLPESFYDLVIQIAIVRPGPITGGMVHPYLQRRAEQRQRKEQGLPPENDFDRYYPSQLHGILQRTLGVPIFQEQVMQIAITAAQFTPGEADQMRRSMAAWKRHGGLEHLKEKLINGMLNNRQGQYTREFAEEIYQRILGFGSYGFPESHSASFALLAYASSYLKCHHPAAFIGSLLNSQPMGFYPPSMLVAEARRSGVEVRAVDVQHSHYECTLERVEGSEHPALRLGLLQVEGLSETSSSSIADARRLGAFKNTDDLARRAGLSRRELLVLANAGALESLSGHRHAARWNVAAHQTDTALHMDRQLEGAGDLRAPTPGEDVLDDYRSLGLSLRQHPLALLRERLSTRKVSTAKDVVDAKDRSKLRVAGMVMFRQRPPTAKGVMFMTIEDETGSVNLILRPQFVENHRAEVLGARVAVVTGEVQSTSGVIHVMVEKFRDVSYLLSEIPSLSRDFH</sequence>
<dbReference type="InterPro" id="IPR004805">
    <property type="entry name" value="DnaE2/DnaE/PolC"/>
</dbReference>
<dbReference type="AlphaFoldDB" id="I8T3H9"/>
<dbReference type="CDD" id="cd04485">
    <property type="entry name" value="DnaE_OBF"/>
    <property type="match status" value="1"/>
</dbReference>
<dbReference type="PATRIC" id="fig|1172194.4.peg.3537"/>
<dbReference type="Pfam" id="PF17657">
    <property type="entry name" value="DNA_pol3_finger"/>
    <property type="match status" value="1"/>
</dbReference>
<dbReference type="STRING" id="1172194.WQQ_36450"/>